<comment type="caution">
    <text evidence="2">The sequence shown here is derived from an EMBL/GenBank/DDBJ whole genome shotgun (WGS) entry which is preliminary data.</text>
</comment>
<dbReference type="GO" id="GO:0005886">
    <property type="term" value="C:plasma membrane"/>
    <property type="evidence" value="ECO:0007669"/>
    <property type="project" value="TreeGrafter"/>
</dbReference>
<dbReference type="AlphaFoldDB" id="A0A3E2TR06"/>
<feature type="transmembrane region" description="Helical" evidence="1">
    <location>
        <begin position="413"/>
        <end position="431"/>
    </location>
</feature>
<dbReference type="EMBL" id="QVEP01000006">
    <property type="protein sequence ID" value="RGB81239.1"/>
    <property type="molecule type" value="Genomic_DNA"/>
</dbReference>
<feature type="transmembrane region" description="Helical" evidence="1">
    <location>
        <begin position="257"/>
        <end position="275"/>
    </location>
</feature>
<accession>A0A3E2TR06</accession>
<feature type="transmembrane region" description="Helical" evidence="1">
    <location>
        <begin position="287"/>
        <end position="309"/>
    </location>
</feature>
<dbReference type="PANTHER" id="PTHR30354:SF7">
    <property type="entry name" value="BLL7963 PROTEIN"/>
    <property type="match status" value="1"/>
</dbReference>
<feature type="transmembrane region" description="Helical" evidence="1">
    <location>
        <begin position="58"/>
        <end position="79"/>
    </location>
</feature>
<protein>
    <submittedName>
        <fullName evidence="2">GntP family permease</fullName>
    </submittedName>
</protein>
<keyword evidence="1" id="KW-0472">Membrane</keyword>
<feature type="transmembrane region" description="Helical" evidence="1">
    <location>
        <begin position="330"/>
        <end position="354"/>
    </location>
</feature>
<dbReference type="Proteomes" id="UP000260773">
    <property type="component" value="Unassembled WGS sequence"/>
</dbReference>
<feature type="transmembrane region" description="Helical" evidence="1">
    <location>
        <begin position="141"/>
        <end position="158"/>
    </location>
</feature>
<sequence>MNFAIGLIGIIAALVFLTVAVYKGWSILYSSIISVIIIALTNSLNLYEALTVNFVSSFTSYAAAYFILFCEGAMLGKLYDASGAAWKIGKTVVDKCGTKFAIVGYMAVAAILEYGGISTFVICFVLLPLAKPIFKQTKTPWYMWPAITIVPIIGPELMTPGGLQSHNIIPTKILGTNLMAAPLMGTVFTIIYFAVCGLYIAWELKRAQKVEWKRNSLPPVDASENENVHENAPSMIASVIPILAGIFLINFANLKPIYGLGISVILCIILFYRHIEKGKLIPTLNEGFANGVMPLIMVTVVVGIAQVVSQTDAFDIIKNQLLTFSSTSKVATAFSVVGITNIMALICGSASGAIAMTLDMFSDAWLAAGLSPEWIHRIVVTASGGFDTVPWNSFVVLILTMGKLDHKHSYMPIFWVSLVAPILIALLGVFFI</sequence>
<dbReference type="GO" id="GO:0015128">
    <property type="term" value="F:gluconate transmembrane transporter activity"/>
    <property type="evidence" value="ECO:0007669"/>
    <property type="project" value="InterPro"/>
</dbReference>
<dbReference type="InterPro" id="IPR003474">
    <property type="entry name" value="Glcn_transporter"/>
</dbReference>
<keyword evidence="1" id="KW-0812">Transmembrane</keyword>
<proteinExistence type="predicted"/>
<evidence type="ECO:0000313" key="3">
    <source>
        <dbReference type="Proteomes" id="UP000260773"/>
    </source>
</evidence>
<gene>
    <name evidence="2" type="ORF">DW070_03605</name>
</gene>
<feature type="transmembrane region" description="Helical" evidence="1">
    <location>
        <begin position="232"/>
        <end position="250"/>
    </location>
</feature>
<reference evidence="2 3" key="1">
    <citation type="submission" date="2018-08" db="EMBL/GenBank/DDBJ databases">
        <title>A genome reference for cultivated species of the human gut microbiota.</title>
        <authorList>
            <person name="Zou Y."/>
            <person name="Xue W."/>
            <person name="Luo G."/>
        </authorList>
    </citation>
    <scope>NUCLEOTIDE SEQUENCE [LARGE SCALE GENOMIC DNA]</scope>
    <source>
        <strain evidence="2 3">AF45-17</strain>
    </source>
</reference>
<keyword evidence="1" id="KW-1133">Transmembrane helix</keyword>
<feature type="transmembrane region" description="Helical" evidence="1">
    <location>
        <begin position="100"/>
        <end position="129"/>
    </location>
</feature>
<dbReference type="PANTHER" id="PTHR30354">
    <property type="entry name" value="GNT FAMILY GLUCONATE TRANSPORTER"/>
    <property type="match status" value="1"/>
</dbReference>
<name>A0A3E2TR06_9FIRM</name>
<organism evidence="2 3">
    <name type="scientific">Coprococcus catus</name>
    <dbReference type="NCBI Taxonomy" id="116085"/>
    <lineage>
        <taxon>Bacteria</taxon>
        <taxon>Bacillati</taxon>
        <taxon>Bacillota</taxon>
        <taxon>Clostridia</taxon>
        <taxon>Lachnospirales</taxon>
        <taxon>Lachnospiraceae</taxon>
        <taxon>Coprococcus</taxon>
    </lineage>
</organism>
<evidence type="ECO:0000313" key="2">
    <source>
        <dbReference type="EMBL" id="RGB81239.1"/>
    </source>
</evidence>
<feature type="transmembrane region" description="Helical" evidence="1">
    <location>
        <begin position="27"/>
        <end position="46"/>
    </location>
</feature>
<evidence type="ECO:0000256" key="1">
    <source>
        <dbReference type="SAM" id="Phobius"/>
    </source>
</evidence>
<feature type="transmembrane region" description="Helical" evidence="1">
    <location>
        <begin position="178"/>
        <end position="202"/>
    </location>
</feature>
<feature type="transmembrane region" description="Helical" evidence="1">
    <location>
        <begin position="6"/>
        <end position="22"/>
    </location>
</feature>
<dbReference type="RefSeq" id="WP_117527256.1">
    <property type="nucleotide sequence ID" value="NZ_JAQDKA010000001.1"/>
</dbReference>